<gene>
    <name evidence="3" type="ORF">BDD21_0413</name>
</gene>
<accession>A0A495V3D6</accession>
<feature type="compositionally biased region" description="Basic and acidic residues" evidence="2">
    <location>
        <begin position="172"/>
        <end position="189"/>
    </location>
</feature>
<dbReference type="EMBL" id="RBXL01000001">
    <property type="protein sequence ID" value="RKT43103.1"/>
    <property type="molecule type" value="Genomic_DNA"/>
</dbReference>
<sequence>MKCYNVSSRNPSAEEVPVARRFKLHAPARIACAVALLTPMAAFPATDTEIAELRAMVDQMKSQYERRIQDLESRLAKAERDATRAATRSEAAAVRAEQAAAVASTESRPMTAPLVTPPASPEPGKTGLGALTSGTAFNPQISVFLDGNYYHDGIDGEGATVVGEAFQPSRGAPHDHGHGHDHGHDEGHGGHVHGLTENGFNFREAEIAFSATVDPYFDASLFIAIDGDGTVELEEGYFQTRSLPAGLRVKGGKFLSDFGYINRQHPHEWDFVDQNLPYLNLLGPHGLQDTGLQLTWLPKLPFYTLLGVEGLQGNQEIFGATLGDDDRAALELGDTKDGPRLWTAFAKVAPEIGINHALQLGLSYANNNQHQAVHEHTHVHHGHHDDGHDNGHDDGHDHHHEIEVHRNGLAGDAQLWGVDLVYKYDGGGAYGHKDFKFQSEYLRSIKDMRITSSAHPEVVGSRRTFTTDGLYAQAIYGFAPKWTAGLRYDVLGMTNEVSGGKNASFGSSDRWTFDVTWNLTEFSRLRAQYAHNDILQAPGERERFDAFYLQFLVSMGSHGAHAF</sequence>
<dbReference type="AlphaFoldDB" id="A0A495V3D6"/>
<feature type="region of interest" description="Disordered" evidence="2">
    <location>
        <begin position="374"/>
        <end position="399"/>
    </location>
</feature>
<evidence type="ECO:0000313" key="4">
    <source>
        <dbReference type="Proteomes" id="UP000274556"/>
    </source>
</evidence>
<comment type="caution">
    <text evidence="3">The sequence shown here is derived from an EMBL/GenBank/DDBJ whole genome shotgun (WGS) entry which is preliminary data.</text>
</comment>
<feature type="compositionally biased region" description="Basic and acidic residues" evidence="2">
    <location>
        <begin position="383"/>
        <end position="399"/>
    </location>
</feature>
<reference evidence="3 4" key="1">
    <citation type="submission" date="2018-10" db="EMBL/GenBank/DDBJ databases">
        <title>Genomic Encyclopedia of Archaeal and Bacterial Type Strains, Phase II (KMG-II): from individual species to whole genera.</title>
        <authorList>
            <person name="Goeker M."/>
        </authorList>
    </citation>
    <scope>NUCLEOTIDE SEQUENCE [LARGE SCALE GENOMIC DNA]</scope>
    <source>
        <strain evidence="3 4">DSM 235</strain>
    </source>
</reference>
<evidence type="ECO:0000256" key="2">
    <source>
        <dbReference type="SAM" id="MobiDB-lite"/>
    </source>
</evidence>
<feature type="coiled-coil region" evidence="1">
    <location>
        <begin position="54"/>
        <end position="88"/>
    </location>
</feature>
<feature type="region of interest" description="Disordered" evidence="2">
    <location>
        <begin position="169"/>
        <end position="196"/>
    </location>
</feature>
<organism evidence="3 4">
    <name type="scientific">Thiocapsa rosea</name>
    <dbReference type="NCBI Taxonomy" id="69360"/>
    <lineage>
        <taxon>Bacteria</taxon>
        <taxon>Pseudomonadati</taxon>
        <taxon>Pseudomonadota</taxon>
        <taxon>Gammaproteobacteria</taxon>
        <taxon>Chromatiales</taxon>
        <taxon>Chromatiaceae</taxon>
        <taxon>Thiocapsa</taxon>
    </lineage>
</organism>
<dbReference type="Gene3D" id="2.40.160.10">
    <property type="entry name" value="Porin"/>
    <property type="match status" value="1"/>
</dbReference>
<keyword evidence="4" id="KW-1185">Reference proteome</keyword>
<evidence type="ECO:0000256" key="1">
    <source>
        <dbReference type="SAM" id="Coils"/>
    </source>
</evidence>
<evidence type="ECO:0000313" key="3">
    <source>
        <dbReference type="EMBL" id="RKT43103.1"/>
    </source>
</evidence>
<evidence type="ECO:0008006" key="5">
    <source>
        <dbReference type="Google" id="ProtNLM"/>
    </source>
</evidence>
<dbReference type="RefSeq" id="WP_120795721.1">
    <property type="nucleotide sequence ID" value="NZ_RBXL01000001.1"/>
</dbReference>
<protein>
    <recommendedName>
        <fullName evidence="5">Zinc-regulated TonB-dependent outer membrane receptor</fullName>
    </recommendedName>
</protein>
<feature type="region of interest" description="Disordered" evidence="2">
    <location>
        <begin position="101"/>
        <end position="123"/>
    </location>
</feature>
<dbReference type="Proteomes" id="UP000274556">
    <property type="component" value="Unassembled WGS sequence"/>
</dbReference>
<keyword evidence="1" id="KW-0175">Coiled coil</keyword>
<dbReference type="SUPFAM" id="SSF56935">
    <property type="entry name" value="Porins"/>
    <property type="match status" value="1"/>
</dbReference>
<name>A0A495V3D6_9GAMM</name>
<proteinExistence type="predicted"/>
<dbReference type="InterPro" id="IPR023614">
    <property type="entry name" value="Porin_dom_sf"/>
</dbReference>
<dbReference type="OrthoDB" id="9788733at2"/>